<dbReference type="RefSeq" id="WP_204906975.1">
    <property type="nucleotide sequence ID" value="NZ_JACJKS010000015.1"/>
</dbReference>
<comment type="caution">
    <text evidence="2">The sequence shown here is derived from an EMBL/GenBank/DDBJ whole genome shotgun (WGS) entry which is preliminary data.</text>
</comment>
<gene>
    <name evidence="2" type="ORF">H6A20_09950</name>
</gene>
<dbReference type="AlphaFoldDB" id="A0A938XDY8"/>
<reference evidence="2" key="2">
    <citation type="journal article" date="2021" name="Sci. Rep.">
        <title>The distribution of antibiotic resistance genes in chicken gut microbiota commensals.</title>
        <authorList>
            <person name="Juricova H."/>
            <person name="Matiasovicova J."/>
            <person name="Kubasova T."/>
            <person name="Cejkova D."/>
            <person name="Rychlik I."/>
        </authorList>
    </citation>
    <scope>NUCLEOTIDE SEQUENCE</scope>
    <source>
        <strain evidence="2">An582</strain>
    </source>
</reference>
<accession>A0A938XDY8</accession>
<dbReference type="Proteomes" id="UP000705508">
    <property type="component" value="Unassembled WGS sequence"/>
</dbReference>
<feature type="transmembrane region" description="Helical" evidence="1">
    <location>
        <begin position="14"/>
        <end position="35"/>
    </location>
</feature>
<evidence type="ECO:0000313" key="2">
    <source>
        <dbReference type="EMBL" id="MBM6948973.1"/>
    </source>
</evidence>
<evidence type="ECO:0000313" key="3">
    <source>
        <dbReference type="Proteomes" id="UP000705508"/>
    </source>
</evidence>
<organism evidence="2 3">
    <name type="scientific">Mordavella massiliensis</name>
    <dbReference type="NCBI Taxonomy" id="1871024"/>
    <lineage>
        <taxon>Bacteria</taxon>
        <taxon>Bacillati</taxon>
        <taxon>Bacillota</taxon>
        <taxon>Clostridia</taxon>
        <taxon>Eubacteriales</taxon>
        <taxon>Clostridiaceae</taxon>
        <taxon>Mordavella</taxon>
    </lineage>
</organism>
<name>A0A938XDY8_9CLOT</name>
<keyword evidence="1" id="KW-1133">Transmembrane helix</keyword>
<reference evidence="2" key="1">
    <citation type="submission" date="2020-08" db="EMBL/GenBank/DDBJ databases">
        <authorList>
            <person name="Cejkova D."/>
            <person name="Kubasova T."/>
            <person name="Jahodarova E."/>
            <person name="Rychlik I."/>
        </authorList>
    </citation>
    <scope>NUCLEOTIDE SEQUENCE</scope>
    <source>
        <strain evidence="2">An582</strain>
    </source>
</reference>
<keyword evidence="1" id="KW-0812">Transmembrane</keyword>
<evidence type="ECO:0000256" key="1">
    <source>
        <dbReference type="SAM" id="Phobius"/>
    </source>
</evidence>
<proteinExistence type="predicted"/>
<keyword evidence="1" id="KW-0472">Membrane</keyword>
<sequence length="153" mass="17207">MLIAKNDEAERSKLWRIVITVSSVVIVLIAVFFLYRMFTSNPLEGAWTSEDSGLTLDIRDGGEMTVTLPEVAEEQNVQVELQYSLDRKDKTVGIAEIAGVLDEQADKSGGRYTEENLRSALTNLTTTFSYSVDQGQLTLTEREYGEQMVFDRQ</sequence>
<dbReference type="EMBL" id="JACJKS010000015">
    <property type="protein sequence ID" value="MBM6948973.1"/>
    <property type="molecule type" value="Genomic_DNA"/>
</dbReference>
<protein>
    <submittedName>
        <fullName evidence="2">Uncharacterized protein</fullName>
    </submittedName>
</protein>